<dbReference type="PANTHER" id="PTHR18934:SF118">
    <property type="entry name" value="ATP-DEPENDENT RNA HELICASE DHX33"/>
    <property type="match status" value="1"/>
</dbReference>
<dbReference type="GO" id="GO:0016787">
    <property type="term" value="F:hydrolase activity"/>
    <property type="evidence" value="ECO:0007669"/>
    <property type="project" value="UniProtKB-KW"/>
</dbReference>
<dbReference type="STRING" id="6265.A0A0B2V022"/>
<feature type="domain" description="Helicase ATP-binding" evidence="6">
    <location>
        <begin position="54"/>
        <end position="261"/>
    </location>
</feature>
<dbReference type="Pfam" id="PF00270">
    <property type="entry name" value="DEAD"/>
    <property type="match status" value="1"/>
</dbReference>
<feature type="compositionally biased region" description="Basic and acidic residues" evidence="5">
    <location>
        <begin position="1"/>
        <end position="14"/>
    </location>
</feature>
<evidence type="ECO:0000256" key="4">
    <source>
        <dbReference type="ARBA" id="ARBA00047984"/>
    </source>
</evidence>
<dbReference type="SMART" id="SM00487">
    <property type="entry name" value="DEXDc"/>
    <property type="match status" value="1"/>
</dbReference>
<evidence type="ECO:0000256" key="3">
    <source>
        <dbReference type="ARBA" id="ARBA00022806"/>
    </source>
</evidence>
<feature type="region of interest" description="Disordered" evidence="5">
    <location>
        <begin position="1"/>
        <end position="32"/>
    </location>
</feature>
<dbReference type="GO" id="GO:0005730">
    <property type="term" value="C:nucleolus"/>
    <property type="evidence" value="ECO:0007669"/>
    <property type="project" value="TreeGrafter"/>
</dbReference>
<dbReference type="GO" id="GO:0045943">
    <property type="term" value="P:positive regulation of transcription by RNA polymerase I"/>
    <property type="evidence" value="ECO:0007669"/>
    <property type="project" value="TreeGrafter"/>
</dbReference>
<evidence type="ECO:0000256" key="2">
    <source>
        <dbReference type="ARBA" id="ARBA00022801"/>
    </source>
</evidence>
<comment type="catalytic activity">
    <reaction evidence="4">
        <text>ATP + H2O = ADP + phosphate + H(+)</text>
        <dbReference type="Rhea" id="RHEA:13065"/>
        <dbReference type="ChEBI" id="CHEBI:15377"/>
        <dbReference type="ChEBI" id="CHEBI:15378"/>
        <dbReference type="ChEBI" id="CHEBI:30616"/>
        <dbReference type="ChEBI" id="CHEBI:43474"/>
        <dbReference type="ChEBI" id="CHEBI:456216"/>
        <dbReference type="EC" id="3.6.4.13"/>
    </reaction>
</comment>
<keyword evidence="8" id="KW-1185">Reference proteome</keyword>
<evidence type="ECO:0000313" key="7">
    <source>
        <dbReference type="EMBL" id="KHN74692.1"/>
    </source>
</evidence>
<dbReference type="SUPFAM" id="SSF52540">
    <property type="entry name" value="P-loop containing nucleoside triphosphate hydrolases"/>
    <property type="match status" value="2"/>
</dbReference>
<dbReference type="GO" id="GO:0005524">
    <property type="term" value="F:ATP binding"/>
    <property type="evidence" value="ECO:0007669"/>
    <property type="project" value="InterPro"/>
</dbReference>
<evidence type="ECO:0000256" key="5">
    <source>
        <dbReference type="SAM" id="MobiDB-lite"/>
    </source>
</evidence>
<dbReference type="InterPro" id="IPR014001">
    <property type="entry name" value="Helicase_ATP-bd"/>
</dbReference>
<reference evidence="7 8" key="1">
    <citation type="submission" date="2014-11" db="EMBL/GenBank/DDBJ databases">
        <title>Genetic blueprint of the zoonotic pathogen Toxocara canis.</title>
        <authorList>
            <person name="Zhu X.-Q."/>
            <person name="Korhonen P.K."/>
            <person name="Cai H."/>
            <person name="Young N.D."/>
            <person name="Nejsum P."/>
            <person name="von Samson-Himmelstjerna G."/>
            <person name="Boag P.R."/>
            <person name="Tan P."/>
            <person name="Li Q."/>
            <person name="Min J."/>
            <person name="Yang Y."/>
            <person name="Wang X."/>
            <person name="Fang X."/>
            <person name="Hall R.S."/>
            <person name="Hofmann A."/>
            <person name="Sternberg P.W."/>
            <person name="Jex A.R."/>
            <person name="Gasser R.B."/>
        </authorList>
    </citation>
    <scope>NUCLEOTIDE SEQUENCE [LARGE SCALE GENOMIC DNA]</scope>
    <source>
        <strain evidence="7">PN_DK_2014</strain>
    </source>
</reference>
<gene>
    <name evidence="7" type="primary">DHX33</name>
    <name evidence="7" type="ORF">Tcan_08588</name>
</gene>
<evidence type="ECO:0000256" key="1">
    <source>
        <dbReference type="ARBA" id="ARBA00012552"/>
    </source>
</evidence>
<keyword evidence="3 7" id="KW-0067">ATP-binding</keyword>
<name>A0A0B2V022_TOXCA</name>
<dbReference type="InterPro" id="IPR027417">
    <property type="entry name" value="P-loop_NTPase"/>
</dbReference>
<dbReference type="EC" id="3.6.4.13" evidence="1"/>
<evidence type="ECO:0000259" key="6">
    <source>
        <dbReference type="PROSITE" id="PS51192"/>
    </source>
</evidence>
<dbReference type="GO" id="GO:0003724">
    <property type="term" value="F:RNA helicase activity"/>
    <property type="evidence" value="ECO:0007669"/>
    <property type="project" value="UniProtKB-EC"/>
</dbReference>
<accession>A0A0B2V022</accession>
<evidence type="ECO:0000313" key="8">
    <source>
        <dbReference type="Proteomes" id="UP000031036"/>
    </source>
</evidence>
<keyword evidence="2" id="KW-0378">Hydrolase</keyword>
<comment type="caution">
    <text evidence="7">The sequence shown here is derived from an EMBL/GenBank/DDBJ whole genome shotgun (WGS) entry which is preliminary data.</text>
</comment>
<organism evidence="7 8">
    <name type="scientific">Toxocara canis</name>
    <name type="common">Canine roundworm</name>
    <dbReference type="NCBI Taxonomy" id="6265"/>
    <lineage>
        <taxon>Eukaryota</taxon>
        <taxon>Metazoa</taxon>
        <taxon>Ecdysozoa</taxon>
        <taxon>Nematoda</taxon>
        <taxon>Chromadorea</taxon>
        <taxon>Rhabditida</taxon>
        <taxon>Spirurina</taxon>
        <taxon>Ascaridomorpha</taxon>
        <taxon>Ascaridoidea</taxon>
        <taxon>Toxocaridae</taxon>
        <taxon>Toxocara</taxon>
    </lineage>
</organism>
<dbReference type="InterPro" id="IPR002464">
    <property type="entry name" value="DNA/RNA_helicase_DEAH_CS"/>
</dbReference>
<sequence length="396" mass="44230">MWEERRGDQSEGHATKKRLGNEHSNGNKAGNGLIKKRRFARADLPINAVRSELANAIKANRVCIVAAKTASGKSTQVPQICYEEGLHGDGMIAITQPRRVAAVTLARRVATEMNTELGELICYEEGLHGDGMIAITQPRRVAAVTLARRVATEMNTELGELVGYKVRFENVVSDKTKIVYGTDGIFLREAFYDSMLSRYSLVIVDEAHERSLHTDVLLYVLRLCYEQRKSSTPLTIVIMSATLETDLFSEYFSNAPVFMVKGQRHPIEIVIMSATLETDLFSEYFSNAPVFMVKGQRHPIELFYANSLNSVSDDYMFNALVALMQIHRTEPIDWDVLVFLTGQEEIEFACKKAREAAQLTDHALVALPLYAGLTDAAQMKVFEPVETPVSVNLLFG</sequence>
<dbReference type="GO" id="GO:0003725">
    <property type="term" value="F:double-stranded RNA binding"/>
    <property type="evidence" value="ECO:0007669"/>
    <property type="project" value="TreeGrafter"/>
</dbReference>
<dbReference type="OrthoDB" id="10253254at2759"/>
<keyword evidence="3 7" id="KW-0547">Nucleotide-binding</keyword>
<dbReference type="EMBL" id="JPKZ01002874">
    <property type="protein sequence ID" value="KHN74692.1"/>
    <property type="molecule type" value="Genomic_DNA"/>
</dbReference>
<protein>
    <recommendedName>
        <fullName evidence="1">RNA helicase</fullName>
        <ecNumber evidence="1">3.6.4.13</ecNumber>
    </recommendedName>
</protein>
<dbReference type="PROSITE" id="PS51192">
    <property type="entry name" value="HELICASE_ATP_BIND_1"/>
    <property type="match status" value="1"/>
</dbReference>
<dbReference type="Gene3D" id="3.40.50.300">
    <property type="entry name" value="P-loop containing nucleotide triphosphate hydrolases"/>
    <property type="match status" value="4"/>
</dbReference>
<dbReference type="CDD" id="cd17917">
    <property type="entry name" value="DEXHc_RHA-like"/>
    <property type="match status" value="1"/>
</dbReference>
<dbReference type="PROSITE" id="PS00690">
    <property type="entry name" value="DEAH_ATP_HELICASE"/>
    <property type="match status" value="1"/>
</dbReference>
<proteinExistence type="predicted"/>
<dbReference type="InterPro" id="IPR011545">
    <property type="entry name" value="DEAD/DEAH_box_helicase_dom"/>
</dbReference>
<dbReference type="AlphaFoldDB" id="A0A0B2V022"/>
<keyword evidence="3 7" id="KW-0347">Helicase</keyword>
<dbReference type="Proteomes" id="UP000031036">
    <property type="component" value="Unassembled WGS sequence"/>
</dbReference>
<dbReference type="PANTHER" id="PTHR18934">
    <property type="entry name" value="ATP-DEPENDENT RNA HELICASE"/>
    <property type="match status" value="1"/>
</dbReference>